<dbReference type="PANTHER" id="PTHR15588">
    <property type="entry name" value="LSM1"/>
    <property type="match status" value="1"/>
</dbReference>
<dbReference type="PANTHER" id="PTHR15588:SF9">
    <property type="entry name" value="U6 SNRNA-ASSOCIATED SM-LIKE PROTEIN LSM8"/>
    <property type="match status" value="1"/>
</dbReference>
<comment type="subunit">
    <text evidence="9">LSm subunits form a heteromer with a doughnut shape.</text>
</comment>
<accession>A0ABN9VUF6</accession>
<evidence type="ECO:0000256" key="9">
    <source>
        <dbReference type="RuleBase" id="RU365048"/>
    </source>
</evidence>
<gene>
    <name evidence="9" type="primary">LSM8</name>
    <name evidence="11" type="ORF">PCOR1329_LOCUS60632</name>
</gene>
<evidence type="ECO:0000313" key="11">
    <source>
        <dbReference type="EMBL" id="CAK0876176.1"/>
    </source>
</evidence>
<evidence type="ECO:0000256" key="7">
    <source>
        <dbReference type="ARBA" id="ARBA00023242"/>
    </source>
</evidence>
<dbReference type="SMART" id="SM00651">
    <property type="entry name" value="Sm"/>
    <property type="match status" value="1"/>
</dbReference>
<keyword evidence="5 9" id="KW-0694">RNA-binding</keyword>
<keyword evidence="8 9" id="KW-0687">Ribonucleoprotein</keyword>
<keyword evidence="6 9" id="KW-0508">mRNA splicing</keyword>
<evidence type="ECO:0000259" key="10">
    <source>
        <dbReference type="PROSITE" id="PS52002"/>
    </source>
</evidence>
<dbReference type="InterPro" id="IPR044642">
    <property type="entry name" value="PTHR15588"/>
</dbReference>
<organism evidence="11 12">
    <name type="scientific">Prorocentrum cordatum</name>
    <dbReference type="NCBI Taxonomy" id="2364126"/>
    <lineage>
        <taxon>Eukaryota</taxon>
        <taxon>Sar</taxon>
        <taxon>Alveolata</taxon>
        <taxon>Dinophyceae</taxon>
        <taxon>Prorocentrales</taxon>
        <taxon>Prorocentraceae</taxon>
        <taxon>Prorocentrum</taxon>
    </lineage>
</organism>
<keyword evidence="12" id="KW-1185">Reference proteome</keyword>
<dbReference type="InterPro" id="IPR010920">
    <property type="entry name" value="LSM_dom_sf"/>
</dbReference>
<keyword evidence="4 9" id="KW-0747">Spliceosome</keyword>
<reference evidence="11" key="1">
    <citation type="submission" date="2023-10" db="EMBL/GenBank/DDBJ databases">
        <authorList>
            <person name="Chen Y."/>
            <person name="Shah S."/>
            <person name="Dougan E. K."/>
            <person name="Thang M."/>
            <person name="Chan C."/>
        </authorList>
    </citation>
    <scope>NUCLEOTIDE SEQUENCE [LARGE SCALE GENOMIC DNA]</scope>
</reference>
<comment type="function">
    <text evidence="9">Plays role in pre-mRNA splicing as component of the U4/U6-U5 tri-snRNP complex that is involved in spliceosome assembly, and as component of the precatalytic spliceosome (spliceosome B complex). The heptameric LSM2-8 complex binds specifically to the 3'-terminal U-tract of U6 snRNA.</text>
</comment>
<dbReference type="Pfam" id="PF01423">
    <property type="entry name" value="LSM"/>
    <property type="match status" value="1"/>
</dbReference>
<evidence type="ECO:0000256" key="8">
    <source>
        <dbReference type="ARBA" id="ARBA00023274"/>
    </source>
</evidence>
<evidence type="ECO:0000256" key="3">
    <source>
        <dbReference type="ARBA" id="ARBA00022664"/>
    </source>
</evidence>
<comment type="subcellular location">
    <subcellularLocation>
        <location evidence="1 9">Nucleus</location>
    </subcellularLocation>
</comment>
<evidence type="ECO:0000256" key="1">
    <source>
        <dbReference type="ARBA" id="ARBA00004123"/>
    </source>
</evidence>
<proteinExistence type="inferred from homology"/>
<comment type="caution">
    <text evidence="11">The sequence shown here is derived from an EMBL/GenBank/DDBJ whole genome shotgun (WGS) entry which is preliminary data.</text>
</comment>
<evidence type="ECO:0000256" key="5">
    <source>
        <dbReference type="ARBA" id="ARBA00022884"/>
    </source>
</evidence>
<dbReference type="Proteomes" id="UP001189429">
    <property type="component" value="Unassembled WGS sequence"/>
</dbReference>
<evidence type="ECO:0000313" key="12">
    <source>
        <dbReference type="Proteomes" id="UP001189429"/>
    </source>
</evidence>
<dbReference type="PROSITE" id="PS52002">
    <property type="entry name" value="SM"/>
    <property type="match status" value="1"/>
</dbReference>
<dbReference type="InterPro" id="IPR001163">
    <property type="entry name" value="Sm_dom_euk/arc"/>
</dbReference>
<dbReference type="SUPFAM" id="SSF50182">
    <property type="entry name" value="Sm-like ribonucleoproteins"/>
    <property type="match status" value="1"/>
</dbReference>
<dbReference type="Gene3D" id="2.30.30.100">
    <property type="match status" value="1"/>
</dbReference>
<sequence length="141" mass="15356">MLQTHMGTSSAMKAVHLRDAGTWKDVTRAKKLANTKNALAYKCSTCTVSAEPLVDQQISVVTNDGRLFVGVLRGFDQTANVVLSDCQERVFDTDKGVEQVVLGLYVIRGDNIAVVGEVDEEIDSRIDLSNIRAAPLKPVVH</sequence>
<comment type="similarity">
    <text evidence="2 9">Belongs to the snRNP Sm proteins family.</text>
</comment>
<protein>
    <recommendedName>
        <fullName evidence="9">U6 snRNA-associated Sm-like protein LSm8</fullName>
    </recommendedName>
</protein>
<feature type="domain" description="Sm" evidence="10">
    <location>
        <begin position="45"/>
        <end position="121"/>
    </location>
</feature>
<dbReference type="EMBL" id="CAUYUJ010017602">
    <property type="protein sequence ID" value="CAK0876176.1"/>
    <property type="molecule type" value="Genomic_DNA"/>
</dbReference>
<name>A0ABN9VUF6_9DINO</name>
<keyword evidence="7 9" id="KW-0539">Nucleus</keyword>
<evidence type="ECO:0000256" key="4">
    <source>
        <dbReference type="ARBA" id="ARBA00022728"/>
    </source>
</evidence>
<keyword evidence="3 9" id="KW-0507">mRNA processing</keyword>
<evidence type="ECO:0000256" key="2">
    <source>
        <dbReference type="ARBA" id="ARBA00006850"/>
    </source>
</evidence>
<dbReference type="InterPro" id="IPR034103">
    <property type="entry name" value="Lsm8"/>
</dbReference>
<evidence type="ECO:0000256" key="6">
    <source>
        <dbReference type="ARBA" id="ARBA00023187"/>
    </source>
</evidence>
<dbReference type="CDD" id="cd01727">
    <property type="entry name" value="LSm8"/>
    <property type="match status" value="1"/>
</dbReference>
<dbReference type="InterPro" id="IPR047575">
    <property type="entry name" value="Sm"/>
</dbReference>